<keyword evidence="3" id="KW-0963">Cytoplasm</keyword>
<dbReference type="SMART" id="SM00729">
    <property type="entry name" value="Elp3"/>
    <property type="match status" value="1"/>
</dbReference>
<dbReference type="InterPro" id="IPR023404">
    <property type="entry name" value="rSAM_horseshoe"/>
</dbReference>
<keyword evidence="3" id="KW-0408">Iron</keyword>
<dbReference type="SFLD" id="SFLDF00288">
    <property type="entry name" value="HemN-like__clustered_with_nucl"/>
    <property type="match status" value="1"/>
</dbReference>
<evidence type="ECO:0000256" key="3">
    <source>
        <dbReference type="RuleBase" id="RU364116"/>
    </source>
</evidence>
<dbReference type="Pfam" id="PF06969">
    <property type="entry name" value="HemN_C"/>
    <property type="match status" value="1"/>
</dbReference>
<comment type="caution">
    <text evidence="5">The sequence shown here is derived from an EMBL/GenBank/DDBJ whole genome shotgun (WGS) entry which is preliminary data.</text>
</comment>
<dbReference type="SFLD" id="SFLDF00562">
    <property type="entry name" value="HemN-like__clustered_with_heat"/>
    <property type="match status" value="1"/>
</dbReference>
<dbReference type="InterPro" id="IPR010723">
    <property type="entry name" value="HemN_C"/>
</dbReference>
<evidence type="ECO:0000256" key="2">
    <source>
        <dbReference type="ARBA" id="ARBA00017228"/>
    </source>
</evidence>
<dbReference type="Pfam" id="PF04055">
    <property type="entry name" value="Radical_SAM"/>
    <property type="match status" value="1"/>
</dbReference>
<dbReference type="SUPFAM" id="SSF102114">
    <property type="entry name" value="Radical SAM enzymes"/>
    <property type="match status" value="1"/>
</dbReference>
<keyword evidence="3" id="KW-0949">S-adenosyl-L-methionine</keyword>
<dbReference type="Gene3D" id="3.80.30.20">
    <property type="entry name" value="tm_1862 like domain"/>
    <property type="match status" value="1"/>
</dbReference>
<evidence type="ECO:0000259" key="4">
    <source>
        <dbReference type="PROSITE" id="PS51918"/>
    </source>
</evidence>
<dbReference type="GO" id="GO:0006779">
    <property type="term" value="P:porphyrin-containing compound biosynthetic process"/>
    <property type="evidence" value="ECO:0007669"/>
    <property type="project" value="InterPro"/>
</dbReference>
<dbReference type="PANTHER" id="PTHR13932">
    <property type="entry name" value="COPROPORPHYRINIGEN III OXIDASE"/>
    <property type="match status" value="1"/>
</dbReference>
<comment type="similarity">
    <text evidence="1">Belongs to the anaerobic coproporphyrinogen-III oxidase family. HemW subfamily.</text>
</comment>
<dbReference type="InterPro" id="IPR006638">
    <property type="entry name" value="Elp3/MiaA/NifB-like_rSAM"/>
</dbReference>
<accession>A0A2A6DZE6</accession>
<proteinExistence type="inferred from homology"/>
<dbReference type="GO" id="GO:0051539">
    <property type="term" value="F:4 iron, 4 sulfur cluster binding"/>
    <property type="evidence" value="ECO:0007669"/>
    <property type="project" value="UniProtKB-UniRule"/>
</dbReference>
<gene>
    <name evidence="5" type="ORF">BLM47_09010</name>
</gene>
<sequence length="389" mass="42985">MAPPRAVYVHIPFCASKCPYCDFNTYVVSGQPVDAYLDALEREMEQAVDRMPPGRIATIFIGGGTPTILSPAQLAKLLSALQRSFADREPDFEFTVEANPGTVDAEKLCVLREGGVNRISFGAQSFDDRLLVAIGRDHQADDVFRAVETAKQAGFVNISIDLMFGLPRQTVADLNRTLDAALSLGLPHVSAYSLKIEENTPFSALRAQNRLPLPDEDEEADMYALVIDRMRAAGYVHYEVSNFAKPGFECRHNLTYWRNLPYYGLGAGAHGYVGGRRYANVRGVRAYIEAVSQGLPEAEASEVTETEEMENFMILGLRLLEEGVSSDVFRTEYGCSPESVFGGPIRRLLAKGWLERTEKGYRLTRDGLMFGNEVFAAFVGEAVAKEARP</sequence>
<name>A0A2A6DZE6_9BACL</name>
<dbReference type="EMBL" id="MOXJ01000020">
    <property type="protein sequence ID" value="PDO10062.1"/>
    <property type="molecule type" value="Genomic_DNA"/>
</dbReference>
<keyword evidence="3" id="KW-0143">Chaperone</keyword>
<dbReference type="PROSITE" id="PS51918">
    <property type="entry name" value="RADICAL_SAM"/>
    <property type="match status" value="1"/>
</dbReference>
<dbReference type="InterPro" id="IPR034505">
    <property type="entry name" value="Coproporphyrinogen-III_oxidase"/>
</dbReference>
<dbReference type="SFLD" id="SFLDG01065">
    <property type="entry name" value="anaerobic_coproporphyrinogen-I"/>
    <property type="match status" value="1"/>
</dbReference>
<organism evidence="5 6">
    <name type="scientific">Candidatus Reconcilbacillus cellulovorans</name>
    <dbReference type="NCBI Taxonomy" id="1906605"/>
    <lineage>
        <taxon>Bacteria</taxon>
        <taxon>Bacillati</taxon>
        <taxon>Bacillota</taxon>
        <taxon>Bacilli</taxon>
        <taxon>Bacillales</taxon>
        <taxon>Paenibacillaceae</taxon>
        <taxon>Candidatus Reconcilbacillus</taxon>
    </lineage>
</organism>
<evidence type="ECO:0000313" key="5">
    <source>
        <dbReference type="EMBL" id="PDO10062.1"/>
    </source>
</evidence>
<dbReference type="InterPro" id="IPR058240">
    <property type="entry name" value="rSAM_sf"/>
</dbReference>
<feature type="domain" description="Radical SAM core" evidence="4">
    <location>
        <begin position="1"/>
        <end position="236"/>
    </location>
</feature>
<dbReference type="SFLD" id="SFLDS00029">
    <property type="entry name" value="Radical_SAM"/>
    <property type="match status" value="1"/>
</dbReference>
<dbReference type="PANTHER" id="PTHR13932:SF5">
    <property type="entry name" value="RADICAL S-ADENOSYL METHIONINE DOMAIN-CONTAINING PROTEIN 1, MITOCHONDRIAL"/>
    <property type="match status" value="1"/>
</dbReference>
<keyword evidence="3" id="KW-0479">Metal-binding</keyword>
<dbReference type="GO" id="GO:0046872">
    <property type="term" value="F:metal ion binding"/>
    <property type="evidence" value="ECO:0007669"/>
    <property type="project" value="UniProtKB-UniRule"/>
</dbReference>
<comment type="subcellular location">
    <subcellularLocation>
        <location evidence="3">Cytoplasm</location>
    </subcellularLocation>
</comment>
<reference evidence="5 6" key="1">
    <citation type="submission" date="2016-12" db="EMBL/GenBank/DDBJ databases">
        <title>Candidatus Reconcilibacillus cellulovorans genome.</title>
        <authorList>
            <person name="Kolinko S."/>
            <person name="Wu Y.-W."/>
            <person name="Tachea F."/>
            <person name="Denzel E."/>
            <person name="Hiras J."/>
            <person name="Baecker N."/>
            <person name="Chan L.J."/>
            <person name="Eichorst S.A."/>
            <person name="Frey D."/>
            <person name="Adams P.D."/>
            <person name="Pray T."/>
            <person name="Tanjore D."/>
            <person name="Petzold C.J."/>
            <person name="Gladden J.M."/>
            <person name="Simmons B.A."/>
            <person name="Singer S.W."/>
        </authorList>
    </citation>
    <scope>NUCLEOTIDE SEQUENCE [LARGE SCALE GENOMIC DNA]</scope>
    <source>
        <strain evidence="5">JTherm</strain>
    </source>
</reference>
<keyword evidence="3" id="KW-0004">4Fe-4S</keyword>
<dbReference type="InterPro" id="IPR007197">
    <property type="entry name" value="rSAM"/>
</dbReference>
<dbReference type="NCBIfam" id="TIGR00539">
    <property type="entry name" value="hemN_rel"/>
    <property type="match status" value="1"/>
</dbReference>
<evidence type="ECO:0000256" key="1">
    <source>
        <dbReference type="ARBA" id="ARBA00006100"/>
    </source>
</evidence>
<dbReference type="CDD" id="cd01335">
    <property type="entry name" value="Radical_SAM"/>
    <property type="match status" value="1"/>
</dbReference>
<keyword evidence="3" id="KW-0349">Heme</keyword>
<protein>
    <recommendedName>
        <fullName evidence="2 3">Heme chaperone HemW</fullName>
    </recommendedName>
</protein>
<comment type="function">
    <text evidence="3">Probably acts as a heme chaperone, transferring heme to an unknown acceptor. Binds one molecule of heme per monomer, possibly covalently. Binds 1 [4Fe-4S] cluster. The cluster is coordinated with 3 cysteines and an exchangeable S-adenosyl-L-methionine.</text>
</comment>
<dbReference type="GO" id="GO:0004109">
    <property type="term" value="F:coproporphyrinogen oxidase activity"/>
    <property type="evidence" value="ECO:0007669"/>
    <property type="project" value="InterPro"/>
</dbReference>
<dbReference type="SFLD" id="SFLDG01082">
    <property type="entry name" value="B12-binding_domain_containing"/>
    <property type="match status" value="1"/>
</dbReference>
<evidence type="ECO:0000313" key="6">
    <source>
        <dbReference type="Proteomes" id="UP000243688"/>
    </source>
</evidence>
<dbReference type="AlphaFoldDB" id="A0A2A6DZE6"/>
<dbReference type="GO" id="GO:0005737">
    <property type="term" value="C:cytoplasm"/>
    <property type="evidence" value="ECO:0007669"/>
    <property type="project" value="UniProtKB-SubCell"/>
</dbReference>
<keyword evidence="3" id="KW-0411">Iron-sulfur</keyword>
<dbReference type="Proteomes" id="UP000243688">
    <property type="component" value="Unassembled WGS sequence"/>
</dbReference>
<dbReference type="InterPro" id="IPR004559">
    <property type="entry name" value="HemW-like"/>
</dbReference>